<name>A0ABD2LBM9_9BILA</name>
<organism evidence="2 3">
    <name type="scientific">Heterodera trifolii</name>
    <dbReference type="NCBI Taxonomy" id="157864"/>
    <lineage>
        <taxon>Eukaryota</taxon>
        <taxon>Metazoa</taxon>
        <taxon>Ecdysozoa</taxon>
        <taxon>Nematoda</taxon>
        <taxon>Chromadorea</taxon>
        <taxon>Rhabditida</taxon>
        <taxon>Tylenchina</taxon>
        <taxon>Tylenchomorpha</taxon>
        <taxon>Tylenchoidea</taxon>
        <taxon>Heteroderidae</taxon>
        <taxon>Heteroderinae</taxon>
        <taxon>Heterodera</taxon>
    </lineage>
</organism>
<protein>
    <submittedName>
        <fullName evidence="2">Uncharacterized protein</fullName>
    </submittedName>
</protein>
<reference evidence="2 3" key="1">
    <citation type="submission" date="2024-10" db="EMBL/GenBank/DDBJ databases">
        <authorList>
            <person name="Kim D."/>
        </authorList>
    </citation>
    <scope>NUCLEOTIDE SEQUENCE [LARGE SCALE GENOMIC DNA]</scope>
    <source>
        <strain evidence="2">BH-2024</strain>
    </source>
</reference>
<accession>A0ABD2LBM9</accession>
<gene>
    <name evidence="2" type="ORF">niasHT_017986</name>
</gene>
<dbReference type="EMBL" id="JBICBT010000466">
    <property type="protein sequence ID" value="KAL3112619.1"/>
    <property type="molecule type" value="Genomic_DNA"/>
</dbReference>
<proteinExistence type="predicted"/>
<dbReference type="AlphaFoldDB" id="A0ABD2LBM9"/>
<keyword evidence="3" id="KW-1185">Reference proteome</keyword>
<sequence>MVPYTPPLEVVTNSDGFIEDSRLSAPAASSSNEHRIKQVSTGGKATVQQIPDKNTMDGLPTKKKKPIPHQCAVFGRLEMIC</sequence>
<evidence type="ECO:0000256" key="1">
    <source>
        <dbReference type="SAM" id="MobiDB-lite"/>
    </source>
</evidence>
<evidence type="ECO:0000313" key="2">
    <source>
        <dbReference type="EMBL" id="KAL3112619.1"/>
    </source>
</evidence>
<evidence type="ECO:0000313" key="3">
    <source>
        <dbReference type="Proteomes" id="UP001620626"/>
    </source>
</evidence>
<feature type="region of interest" description="Disordered" evidence="1">
    <location>
        <begin position="24"/>
        <end position="65"/>
    </location>
</feature>
<dbReference type="Proteomes" id="UP001620626">
    <property type="component" value="Unassembled WGS sequence"/>
</dbReference>
<feature type="compositionally biased region" description="Polar residues" evidence="1">
    <location>
        <begin position="38"/>
        <end position="52"/>
    </location>
</feature>
<comment type="caution">
    <text evidence="2">The sequence shown here is derived from an EMBL/GenBank/DDBJ whole genome shotgun (WGS) entry which is preliminary data.</text>
</comment>